<gene>
    <name evidence="1" type="ORF">NCTC13294_02529</name>
</gene>
<evidence type="ECO:0000313" key="1">
    <source>
        <dbReference type="EMBL" id="SUX25628.1"/>
    </source>
</evidence>
<dbReference type="EMBL" id="UFUW01000001">
    <property type="protein sequence ID" value="SUX25628.1"/>
    <property type="molecule type" value="Genomic_DNA"/>
</dbReference>
<protein>
    <submittedName>
        <fullName evidence="1">Uncharacterized protein conserved in bacteria</fullName>
    </submittedName>
</protein>
<dbReference type="AlphaFoldDB" id="A0A381EF28"/>
<dbReference type="Proteomes" id="UP000254572">
    <property type="component" value="Unassembled WGS sequence"/>
</dbReference>
<evidence type="ECO:0000313" key="2">
    <source>
        <dbReference type="Proteomes" id="UP000254572"/>
    </source>
</evidence>
<name>A0A381EF28_9GAMM</name>
<sequence>MGVLIIKDGEYPEFTPEQEAMLAKLAAMDDRDIDTSDIPELGDDFWRQARRGHFRRREQLTIGIDSDILHWLRQQGGDYQARLNAILRRAMQQESGGG</sequence>
<dbReference type="RefSeq" id="WP_115612594.1">
    <property type="nucleotide sequence ID" value="NZ_JBHLZC010000001.1"/>
</dbReference>
<proteinExistence type="predicted"/>
<organism evidence="1 2">
    <name type="scientific">Cardiobacterium valvarum</name>
    <dbReference type="NCBI Taxonomy" id="194702"/>
    <lineage>
        <taxon>Bacteria</taxon>
        <taxon>Pseudomonadati</taxon>
        <taxon>Pseudomonadota</taxon>
        <taxon>Gammaproteobacteria</taxon>
        <taxon>Cardiobacteriales</taxon>
        <taxon>Cardiobacteriaceae</taxon>
        <taxon>Cardiobacterium</taxon>
    </lineage>
</organism>
<dbReference type="InterPro" id="IPR025528">
    <property type="entry name" value="BrnA_antitoxin"/>
</dbReference>
<dbReference type="OrthoDB" id="9796641at2"/>
<keyword evidence="2" id="KW-1185">Reference proteome</keyword>
<dbReference type="Pfam" id="PF14384">
    <property type="entry name" value="BrnA_antitoxin"/>
    <property type="match status" value="1"/>
</dbReference>
<reference evidence="1 2" key="1">
    <citation type="submission" date="2018-06" db="EMBL/GenBank/DDBJ databases">
        <authorList>
            <consortium name="Pathogen Informatics"/>
            <person name="Doyle S."/>
        </authorList>
    </citation>
    <scope>NUCLEOTIDE SEQUENCE [LARGE SCALE GENOMIC DNA]</scope>
    <source>
        <strain evidence="1 2">NCTC13294</strain>
    </source>
</reference>
<accession>A0A381EF28</accession>